<evidence type="ECO:0000313" key="2">
    <source>
        <dbReference type="Proteomes" id="UP000619078"/>
    </source>
</evidence>
<dbReference type="Proteomes" id="UP000619078">
    <property type="component" value="Unassembled WGS sequence"/>
</dbReference>
<organism evidence="1 2">
    <name type="scientific">Mucilaginibacter glaciei</name>
    <dbReference type="NCBI Taxonomy" id="2772109"/>
    <lineage>
        <taxon>Bacteria</taxon>
        <taxon>Pseudomonadati</taxon>
        <taxon>Bacteroidota</taxon>
        <taxon>Sphingobacteriia</taxon>
        <taxon>Sphingobacteriales</taxon>
        <taxon>Sphingobacteriaceae</taxon>
        <taxon>Mucilaginibacter</taxon>
    </lineage>
</organism>
<reference evidence="1" key="1">
    <citation type="submission" date="2020-09" db="EMBL/GenBank/DDBJ databases">
        <title>Novel species of Mucilaginibacter isolated from a glacier on the Tibetan Plateau.</title>
        <authorList>
            <person name="Liu Q."/>
            <person name="Xin Y.-H."/>
        </authorList>
    </citation>
    <scope>NUCLEOTIDE SEQUENCE</scope>
    <source>
        <strain evidence="1">ZB1P21</strain>
    </source>
</reference>
<protein>
    <submittedName>
        <fullName evidence="1">Uncharacterized protein</fullName>
    </submittedName>
</protein>
<dbReference type="RefSeq" id="WP_191164002.1">
    <property type="nucleotide sequence ID" value="NZ_JACWMX010000005.1"/>
</dbReference>
<dbReference type="AlphaFoldDB" id="A0A926NN76"/>
<gene>
    <name evidence="1" type="ORF">IDJ76_14245</name>
</gene>
<dbReference type="Pfam" id="PF25209">
    <property type="entry name" value="Phage_capsid_4"/>
    <property type="match status" value="1"/>
</dbReference>
<sequence length="318" mass="34644">MPANFPGLWLKRVEANLTRADRAPWLNGITELDVPVIVSGSGDISELNLIHIPTTDFEPEVFINNTAYPLALVDYTDDEVIVKLDKYQTAQTSISDDAIIGSSYNKIDAATTSHTTAILKKKYSKAIHSIAPAGNTAATPVLVSTGRTGKFKADGTEIIKKTPGGRLMLTYLDLVDFRAACVAAGFDMDGVRLVLCDDHWNDLLVDRENFGDQLVNYKSGEVAPVILGFKIYNYVNNPNYNGTNKLAYGAIPTATQYKASIAFQEANIAVKTGLTKQYFSIASGDTGSQTNKLNYRHYFMAVPKRLKYIAAITSGIAA</sequence>
<name>A0A926NN76_9SPHI</name>
<evidence type="ECO:0000313" key="1">
    <source>
        <dbReference type="EMBL" id="MBD1394266.1"/>
    </source>
</evidence>
<comment type="caution">
    <text evidence="1">The sequence shown here is derived from an EMBL/GenBank/DDBJ whole genome shotgun (WGS) entry which is preliminary data.</text>
</comment>
<dbReference type="EMBL" id="JACWMX010000005">
    <property type="protein sequence ID" value="MBD1394266.1"/>
    <property type="molecule type" value="Genomic_DNA"/>
</dbReference>
<accession>A0A926NN76</accession>
<keyword evidence="2" id="KW-1185">Reference proteome</keyword>
<proteinExistence type="predicted"/>